<proteinExistence type="predicted"/>
<keyword evidence="5 7" id="KW-0503">Monooxygenase</keyword>
<organism evidence="7 8">
    <name type="scientific">Streptantibioticus cattleyicolor (strain ATCC 35852 / DSM 46488 / JCM 4925 / NBRC 14057 / NRRL 8057)</name>
    <name type="common">Streptomyces cattleya</name>
    <dbReference type="NCBI Taxonomy" id="1003195"/>
    <lineage>
        <taxon>Bacteria</taxon>
        <taxon>Bacillati</taxon>
        <taxon>Actinomycetota</taxon>
        <taxon>Actinomycetes</taxon>
        <taxon>Kitasatosporales</taxon>
        <taxon>Streptomycetaceae</taxon>
        <taxon>Streptantibioticus</taxon>
    </lineage>
</organism>
<keyword evidence="7" id="KW-0614">Plasmid</keyword>
<feature type="domain" description="FAD-binding" evidence="6">
    <location>
        <begin position="291"/>
        <end position="357"/>
    </location>
</feature>
<dbReference type="InterPro" id="IPR050493">
    <property type="entry name" value="FAD-dep_Monooxygenase_BioMet"/>
</dbReference>
<dbReference type="OrthoDB" id="4568714at2"/>
<dbReference type="RefSeq" id="WP_014151214.1">
    <property type="nucleotide sequence ID" value="NC_016113.1"/>
</dbReference>
<sequence length="408" mass="42330">MPTDPVTSWNAAPDGVPGPPRAVVLGGGIGGLTAALALVRHGWRVRLYERAAALDPVGAGLAVAPNALRALDVLGLGDAVRERAAVQGEAGLRRPSGRWLARTSGAELARAFGDPVAVLHRADLVAVLAAALPDGVVRTGTPADVRDPGSADRPATVTADGHDLTADLVVAADGLRSRTRDRLFPGHPGPRYSGFTTWRTVITGGPRPVPFGETWGPGALAGLAPLVDGRVYLYASVTAPAGERAPDGDERAELLRRFGHWCAPLPQLLAAAEPDAVLRHDVYELAEPLPAFHHARVALLGDAAHAMTPFQGQGACQAVEDAVVLAHLVRPGEDPYRALPAYTAARLPRTTGVVARSRRVGRAVAVTAPPAVLLRDAALALAGRLPRAAVVRATAPTFGWRPPAAPAP</sequence>
<evidence type="ECO:0000256" key="1">
    <source>
        <dbReference type="ARBA" id="ARBA00001974"/>
    </source>
</evidence>
<dbReference type="SUPFAM" id="SSF51905">
    <property type="entry name" value="FAD/NAD(P)-binding domain"/>
    <property type="match status" value="1"/>
</dbReference>
<dbReference type="InterPro" id="IPR036188">
    <property type="entry name" value="FAD/NAD-bd_sf"/>
</dbReference>
<dbReference type="PANTHER" id="PTHR13789">
    <property type="entry name" value="MONOOXYGENASE"/>
    <property type="match status" value="1"/>
</dbReference>
<dbReference type="KEGG" id="scy:SCATT_p09780"/>
<keyword evidence="2" id="KW-0285">Flavoprotein</keyword>
<dbReference type="PANTHER" id="PTHR13789:SF318">
    <property type="entry name" value="GERANYLGERANYL DIPHOSPHATE REDUCTASE"/>
    <property type="match status" value="1"/>
</dbReference>
<evidence type="ECO:0000256" key="3">
    <source>
        <dbReference type="ARBA" id="ARBA00022827"/>
    </source>
</evidence>
<dbReference type="InterPro" id="IPR002938">
    <property type="entry name" value="FAD-bd"/>
</dbReference>
<dbReference type="Proteomes" id="UP000007842">
    <property type="component" value="Plasmid pSCATT"/>
</dbReference>
<reference evidence="8" key="1">
    <citation type="submission" date="2011-12" db="EMBL/GenBank/DDBJ databases">
        <title>Complete genome sequence of Streptomyces cattleya strain DSM 46488.</title>
        <authorList>
            <person name="Ou H.-Y."/>
            <person name="Li P."/>
            <person name="Zhao C."/>
            <person name="O'Hagan D."/>
            <person name="Deng Z."/>
        </authorList>
    </citation>
    <scope>NUCLEOTIDE SEQUENCE [LARGE SCALE GENOMIC DNA]</scope>
    <source>
        <strain evidence="8">ATCC 35852 / DSM 46488 / JCM 4925 / NBRC 14057 / NRRL 8057</strain>
        <plasmid evidence="8">Plasmid pSCATT</plasmid>
    </source>
</reference>
<accession>F8JMD0</accession>
<dbReference type="GO" id="GO:0004497">
    <property type="term" value="F:monooxygenase activity"/>
    <property type="evidence" value="ECO:0007669"/>
    <property type="project" value="UniProtKB-KW"/>
</dbReference>
<name>F8JMD0_STREN</name>
<keyword evidence="3" id="KW-0274">FAD</keyword>
<dbReference type="AlphaFoldDB" id="F8JMD0"/>
<keyword evidence="8" id="KW-1185">Reference proteome</keyword>
<dbReference type="PRINTS" id="PR00420">
    <property type="entry name" value="RNGMNOXGNASE"/>
</dbReference>
<feature type="domain" description="FAD-binding" evidence="6">
    <location>
        <begin position="23"/>
        <end position="183"/>
    </location>
</feature>
<dbReference type="KEGG" id="sct:SCAT_p0761"/>
<protein>
    <submittedName>
        <fullName evidence="7">Monooxygenase (Secreted protein)</fullName>
    </submittedName>
</protein>
<dbReference type="GO" id="GO:0071949">
    <property type="term" value="F:FAD binding"/>
    <property type="evidence" value="ECO:0007669"/>
    <property type="project" value="InterPro"/>
</dbReference>
<evidence type="ECO:0000313" key="8">
    <source>
        <dbReference type="Proteomes" id="UP000007842"/>
    </source>
</evidence>
<dbReference type="Pfam" id="PF01494">
    <property type="entry name" value="FAD_binding_3"/>
    <property type="match status" value="2"/>
</dbReference>
<evidence type="ECO:0000313" key="7">
    <source>
        <dbReference type="EMBL" id="AEW99171.1"/>
    </source>
</evidence>
<evidence type="ECO:0000256" key="2">
    <source>
        <dbReference type="ARBA" id="ARBA00022630"/>
    </source>
</evidence>
<accession>G8XDT6</accession>
<keyword evidence="4" id="KW-0560">Oxidoreductase</keyword>
<dbReference type="HOGENOM" id="CLU_009665_19_5_11"/>
<evidence type="ECO:0000256" key="4">
    <source>
        <dbReference type="ARBA" id="ARBA00023002"/>
    </source>
</evidence>
<gene>
    <name evidence="7" type="ordered locus">SCATT_p09780</name>
</gene>
<dbReference type="Gene3D" id="3.50.50.60">
    <property type="entry name" value="FAD/NAD(P)-binding domain"/>
    <property type="match status" value="1"/>
</dbReference>
<evidence type="ECO:0000259" key="6">
    <source>
        <dbReference type="Pfam" id="PF01494"/>
    </source>
</evidence>
<dbReference type="EMBL" id="CP003229">
    <property type="protein sequence ID" value="AEW99171.1"/>
    <property type="molecule type" value="Genomic_DNA"/>
</dbReference>
<evidence type="ECO:0000256" key="5">
    <source>
        <dbReference type="ARBA" id="ARBA00023033"/>
    </source>
</evidence>
<comment type="cofactor">
    <cofactor evidence="1">
        <name>FAD</name>
        <dbReference type="ChEBI" id="CHEBI:57692"/>
    </cofactor>
</comment>
<dbReference type="PATRIC" id="fig|1003195.11.peg.734"/>
<geneLocation type="plasmid" evidence="7 8">
    <name>pSCATT</name>
</geneLocation>